<evidence type="ECO:0000313" key="1">
    <source>
        <dbReference type="EMBL" id="CAF1092005.1"/>
    </source>
</evidence>
<evidence type="ECO:0000313" key="3">
    <source>
        <dbReference type="Proteomes" id="UP000663864"/>
    </source>
</evidence>
<proteinExistence type="predicted"/>
<dbReference type="Proteomes" id="UP000663864">
    <property type="component" value="Unassembled WGS sequence"/>
</dbReference>
<sequence>MISKSIYDRQLNMDLFKRLHPMNFTLASKRSIKILGPSSYNPMTIDEIYCKKSCSKYGPYYQQSKRFPSINRKSKHLCHTQTLIYGLNNIPDELRRKNEFERRYNAIRLDRQSNDICRKRRELAPRAPSVTLYEKSSFVDELQRIYGPYVKLAQDHHSKILDWYKGPARLEIKSSPSILESLFSKSNCYKGKFLPMPSNLNINENQIKSSPGPTTYFQDLFSQRKSSHINHEKNSLLGFLSSTERFHKTKLSISHLGPASYTPDACIQLCSKKKKKNNEINRKF</sequence>
<dbReference type="AlphaFoldDB" id="A0A814NIV6"/>
<gene>
    <name evidence="2" type="ORF">JBS370_LOCUS17875</name>
    <name evidence="1" type="ORF">ZHD862_LOCUS17143</name>
</gene>
<dbReference type="EMBL" id="CAJOBD010001965">
    <property type="protein sequence ID" value="CAF3844703.1"/>
    <property type="molecule type" value="Genomic_DNA"/>
</dbReference>
<reference evidence="1" key="1">
    <citation type="submission" date="2021-02" db="EMBL/GenBank/DDBJ databases">
        <authorList>
            <person name="Nowell W R."/>
        </authorList>
    </citation>
    <scope>NUCLEOTIDE SEQUENCE</scope>
</reference>
<organism evidence="1 3">
    <name type="scientific">Rotaria sordida</name>
    <dbReference type="NCBI Taxonomy" id="392033"/>
    <lineage>
        <taxon>Eukaryota</taxon>
        <taxon>Metazoa</taxon>
        <taxon>Spiralia</taxon>
        <taxon>Gnathifera</taxon>
        <taxon>Rotifera</taxon>
        <taxon>Eurotatoria</taxon>
        <taxon>Bdelloidea</taxon>
        <taxon>Philodinida</taxon>
        <taxon>Philodinidae</taxon>
        <taxon>Rotaria</taxon>
    </lineage>
</organism>
<accession>A0A814NIV6</accession>
<dbReference type="Proteomes" id="UP000663836">
    <property type="component" value="Unassembled WGS sequence"/>
</dbReference>
<evidence type="ECO:0000313" key="2">
    <source>
        <dbReference type="EMBL" id="CAF3844703.1"/>
    </source>
</evidence>
<name>A0A814NIV6_9BILA</name>
<protein>
    <submittedName>
        <fullName evidence="1">Uncharacterized protein</fullName>
    </submittedName>
</protein>
<comment type="caution">
    <text evidence="1">The sequence shown here is derived from an EMBL/GenBank/DDBJ whole genome shotgun (WGS) entry which is preliminary data.</text>
</comment>
<dbReference type="EMBL" id="CAJNOT010000840">
    <property type="protein sequence ID" value="CAF1092005.1"/>
    <property type="molecule type" value="Genomic_DNA"/>
</dbReference>